<protein>
    <submittedName>
        <fullName evidence="6">4Fe-4S dicluster domain-containing protein</fullName>
    </submittedName>
</protein>
<feature type="domain" description="4Fe-4S ferredoxin-type" evidence="5">
    <location>
        <begin position="439"/>
        <end position="468"/>
    </location>
</feature>
<evidence type="ECO:0000256" key="2">
    <source>
        <dbReference type="ARBA" id="ARBA00022723"/>
    </source>
</evidence>
<keyword evidence="4" id="KW-0411">Iron-sulfur</keyword>
<evidence type="ECO:0000313" key="7">
    <source>
        <dbReference type="Proteomes" id="UP000433788"/>
    </source>
</evidence>
<reference evidence="6 7" key="1">
    <citation type="submission" date="2019-11" db="EMBL/GenBank/DDBJ databases">
        <authorList>
            <person name="Zhang X.Y."/>
        </authorList>
    </citation>
    <scope>NUCLEOTIDE SEQUENCE [LARGE SCALE GENOMIC DNA]</scope>
    <source>
        <strain evidence="6 7">C176</strain>
    </source>
</reference>
<evidence type="ECO:0000256" key="1">
    <source>
        <dbReference type="ARBA" id="ARBA00022485"/>
    </source>
</evidence>
<dbReference type="Pfam" id="PF12838">
    <property type="entry name" value="Fer4_7"/>
    <property type="match status" value="2"/>
</dbReference>
<dbReference type="PROSITE" id="PS51379">
    <property type="entry name" value="4FE4S_FER_2"/>
    <property type="match status" value="3"/>
</dbReference>
<keyword evidence="3" id="KW-0408">Iron</keyword>
<dbReference type="PROSITE" id="PS00198">
    <property type="entry name" value="4FE4S_FER_1"/>
    <property type="match status" value="2"/>
</dbReference>
<sequence length="546" mass="58122">MLEIKHAPASELPAVTADGAARAMALAGLAEANLGTAGFVEYRSAGRLLIIGATARALEAARGLSDQLTCAIVVNDDAPIEGLEREQFLLARGRPRLTGYLGAFEASIDGDAGEVSLGSFDLVLDLSAQPVITVEKPPLGYSRPGSDPEALAHALALLPELIGDFQKPRFFAYDENLCAHGARGLTGCTRCMDACATGAIFSKGETIEVDPYLCQGCGSCAVVCPSGAISYAFPHAADLLGALRRALKIWAEQTKNPPAVLFHDDDAGVQAIEAVAADLPERVLTIAVEDAGSIGPDIWLTLLAMGASDVWVLLPEQAEASLAEASESQRALFVPVLEALQLEPDRVQVLRDVAVLQSLPLHDGHGLPAAKYSLSGSKRDRIQRAFAHLYRPARADTTTALPKGSPFGQIVVNQQTCTLCMSCAAVCPVEAVTTGGGEPRLLFDESRCLQCGLCETACPEDAIQLDARLHLPAFANPAQRVLNEEKPFHCVGCGKAFATEKMISKITEQLSGHWMFGDTRAFERLKMCEDCRIRDLFDEEGSRLGG</sequence>
<dbReference type="EMBL" id="WJPP01000003">
    <property type="protein sequence ID" value="MRH78348.1"/>
    <property type="molecule type" value="Genomic_DNA"/>
</dbReference>
<dbReference type="PANTHER" id="PTHR43687:SF4">
    <property type="entry name" value="BLR5484 PROTEIN"/>
    <property type="match status" value="1"/>
</dbReference>
<keyword evidence="2" id="KW-0479">Metal-binding</keyword>
<gene>
    <name evidence="6" type="ORF">GH984_06475</name>
</gene>
<dbReference type="PANTHER" id="PTHR43687">
    <property type="entry name" value="ADENYLYLSULFATE REDUCTASE, BETA SUBUNIT"/>
    <property type="match status" value="1"/>
</dbReference>
<comment type="caution">
    <text evidence="6">The sequence shown here is derived from an EMBL/GenBank/DDBJ whole genome shotgun (WGS) entry which is preliminary data.</text>
</comment>
<organism evidence="6 7">
    <name type="scientific">Spiribacter salilacus</name>
    <dbReference type="NCBI Taxonomy" id="2664894"/>
    <lineage>
        <taxon>Bacteria</taxon>
        <taxon>Pseudomonadati</taxon>
        <taxon>Pseudomonadota</taxon>
        <taxon>Gammaproteobacteria</taxon>
        <taxon>Chromatiales</taxon>
        <taxon>Ectothiorhodospiraceae</taxon>
        <taxon>Spiribacter</taxon>
    </lineage>
</organism>
<dbReference type="Proteomes" id="UP000433788">
    <property type="component" value="Unassembled WGS sequence"/>
</dbReference>
<feature type="domain" description="4Fe-4S ferredoxin-type" evidence="5">
    <location>
        <begin position="408"/>
        <end position="437"/>
    </location>
</feature>
<dbReference type="SUPFAM" id="SSF54862">
    <property type="entry name" value="4Fe-4S ferredoxins"/>
    <property type="match status" value="1"/>
</dbReference>
<keyword evidence="1" id="KW-0004">4Fe-4S</keyword>
<evidence type="ECO:0000313" key="6">
    <source>
        <dbReference type="EMBL" id="MRH78348.1"/>
    </source>
</evidence>
<dbReference type="InterPro" id="IPR050572">
    <property type="entry name" value="Fe-S_Ferredoxin"/>
</dbReference>
<dbReference type="AlphaFoldDB" id="A0A6N7QT86"/>
<dbReference type="InterPro" id="IPR017896">
    <property type="entry name" value="4Fe4S_Fe-S-bd"/>
</dbReference>
<dbReference type="GO" id="GO:0046872">
    <property type="term" value="F:metal ion binding"/>
    <property type="evidence" value="ECO:0007669"/>
    <property type="project" value="UniProtKB-KW"/>
</dbReference>
<evidence type="ECO:0000256" key="4">
    <source>
        <dbReference type="ARBA" id="ARBA00023014"/>
    </source>
</evidence>
<accession>A0A6N7QT86</accession>
<feature type="domain" description="4Fe-4S ferredoxin-type" evidence="5">
    <location>
        <begin position="205"/>
        <end position="234"/>
    </location>
</feature>
<dbReference type="InterPro" id="IPR017900">
    <property type="entry name" value="4Fe4S_Fe_S_CS"/>
</dbReference>
<evidence type="ECO:0000259" key="5">
    <source>
        <dbReference type="PROSITE" id="PS51379"/>
    </source>
</evidence>
<keyword evidence="7" id="KW-1185">Reference proteome</keyword>
<dbReference type="RefSeq" id="WP_153719396.1">
    <property type="nucleotide sequence ID" value="NZ_WJPP01000003.1"/>
</dbReference>
<proteinExistence type="predicted"/>
<dbReference type="Gene3D" id="3.30.70.20">
    <property type="match status" value="2"/>
</dbReference>
<name>A0A6N7QT86_9GAMM</name>
<dbReference type="GO" id="GO:0051539">
    <property type="term" value="F:4 iron, 4 sulfur cluster binding"/>
    <property type="evidence" value="ECO:0007669"/>
    <property type="project" value="UniProtKB-KW"/>
</dbReference>
<evidence type="ECO:0000256" key="3">
    <source>
        <dbReference type="ARBA" id="ARBA00023004"/>
    </source>
</evidence>